<feature type="transmembrane region" description="Helical" evidence="18">
    <location>
        <begin position="391"/>
        <end position="409"/>
    </location>
</feature>
<evidence type="ECO:0000256" key="5">
    <source>
        <dbReference type="ARBA" id="ARBA00007882"/>
    </source>
</evidence>
<dbReference type="UniPathway" id="UPA00378"/>
<dbReference type="EMBL" id="KQ435689">
    <property type="protein sequence ID" value="KOX81252.1"/>
    <property type="molecule type" value="Genomic_DNA"/>
</dbReference>
<sequence length="990" mass="111088">MGVPARGALAAIVAISAFAVYLNSLNCGFVFDDISAIKDNRDLRPHTPLKNVFYNDFWGTPMHKEQSHKSYRPLCVLTFRWNYLIHQLDPMGYHLLNVILHVGVCLLYFRTCLMFLSDSATFVSSLLFAVHPIHTEAVSSALIMYTKCCRSRRSTGWKSLILSMSFVFTAMLCKEQGITATAVCVFYEIFVVQKVRAMDIFLTLKAAFGGKKISLTWSSEGTKRLTVLTLVTFSLLILRLHVMGSKLPVFTRFDNPASVAPTPIRQLTYNYLAAVNLRLLFLPSDLCCDWTMGTIPLIESFADLRNLATIATHTTILGLLITAILTPNRQTSIILIMSLAMMILPFLPASNLFFPVGFVIAERVLYAPSMGFCMLIGYGWSILCDKKFKKLTLFLLITLLAAHTTKTFIRNYDWLDEYSIFMSGLKVNDRNAKLFNNVGHALESQGKFKEALNFFNMAVQVQGDDIGAHINVGRTYNHLKMFKEAEDAYLKAKSLLPKAKPGESYQARIAPNHLNVFVNLANLIAKNATRLEEADLLYRQAISMRADYTQAYINRGDVLIKLNRTKEAQEVYERALFYDSNNPDIYYNLGVVFLEQGKASQALAYLDKALEFDPEHEQALLNSAILLQELGRAELRKVARERLLKLLRKDSNNERVHFNLGMLAMDDHDSGSAERWFRNAVALKEDFRSALFNLALLLADEQRPLEAAPFLNQLVRFHPDHVKGLILLGDIYINNIKDLDAAENCYRRILQLDPTNIQGLHNLCVVMVERGKLGLAAQCLERAAALAPHQDYVHRHLAIVKARISRLPPEQRDTDIFDDFFWQTSPKERSFMGDISSSSSVGSTSGASGLGNMENSGSQFLGKTDSVFSNHHNHIGHKKSTNSINNHIAHLKSSSKSARVPLSEMKTEAKDTHVSRDRSSTTGASSNEQQEFSPRRVFGKSVSSDATELTIDRERAAKIINSEKFDRATPAFSTGEKHAGATRQKDTALS</sequence>
<organism evidence="20 21">
    <name type="scientific">Melipona quadrifasciata</name>
    <dbReference type="NCBI Taxonomy" id="166423"/>
    <lineage>
        <taxon>Eukaryota</taxon>
        <taxon>Metazoa</taxon>
        <taxon>Ecdysozoa</taxon>
        <taxon>Arthropoda</taxon>
        <taxon>Hexapoda</taxon>
        <taxon>Insecta</taxon>
        <taxon>Pterygota</taxon>
        <taxon>Neoptera</taxon>
        <taxon>Endopterygota</taxon>
        <taxon>Hymenoptera</taxon>
        <taxon>Apocrita</taxon>
        <taxon>Aculeata</taxon>
        <taxon>Apoidea</taxon>
        <taxon>Anthophila</taxon>
        <taxon>Apidae</taxon>
        <taxon>Melipona</taxon>
    </lineage>
</organism>
<dbReference type="InterPro" id="IPR019734">
    <property type="entry name" value="TPR_rpt"/>
</dbReference>
<feature type="repeat" description="TPR" evidence="16">
    <location>
        <begin position="432"/>
        <end position="465"/>
    </location>
</feature>
<evidence type="ECO:0000256" key="3">
    <source>
        <dbReference type="ARBA" id="ARBA00004240"/>
    </source>
</evidence>
<feature type="compositionally biased region" description="Basic and acidic residues" evidence="17">
    <location>
        <begin position="975"/>
        <end position="990"/>
    </location>
</feature>
<comment type="pathway">
    <text evidence="4">Protein modification; protein glycosylation.</text>
</comment>
<feature type="transmembrane region" description="Helical" evidence="18">
    <location>
        <begin position="307"/>
        <end position="326"/>
    </location>
</feature>
<dbReference type="EC" id="2.4.1.109" evidence="6"/>
<evidence type="ECO:0000256" key="12">
    <source>
        <dbReference type="ARBA" id="ARBA00022989"/>
    </source>
</evidence>
<proteinExistence type="inferred from homology"/>
<evidence type="ECO:0000256" key="18">
    <source>
        <dbReference type="SAM" id="Phobius"/>
    </source>
</evidence>
<dbReference type="PANTHER" id="PTHR44395">
    <property type="match status" value="1"/>
</dbReference>
<feature type="domain" description="DUF1736" evidence="19">
    <location>
        <begin position="245"/>
        <end position="316"/>
    </location>
</feature>
<comment type="catalytic activity">
    <reaction evidence="15">
        <text>a di-trans,poly-cis-dolichyl beta-D-mannosyl phosphate + L-seryl-[protein] = 3-O-(alpha-D-mannosyl)-L-seryl-[protein] + a di-trans,poly-cis-dolichyl phosphate + H(+)</text>
        <dbReference type="Rhea" id="RHEA:17377"/>
        <dbReference type="Rhea" id="RHEA-COMP:9863"/>
        <dbReference type="Rhea" id="RHEA-COMP:13546"/>
        <dbReference type="Rhea" id="RHEA-COMP:19498"/>
        <dbReference type="Rhea" id="RHEA-COMP:19501"/>
        <dbReference type="ChEBI" id="CHEBI:15378"/>
        <dbReference type="ChEBI" id="CHEBI:29999"/>
        <dbReference type="ChEBI" id="CHEBI:57683"/>
        <dbReference type="ChEBI" id="CHEBI:58211"/>
        <dbReference type="ChEBI" id="CHEBI:137321"/>
        <dbReference type="EC" id="2.4.1.109"/>
    </reaction>
</comment>
<comment type="function">
    <text evidence="1">Transfers mannosyl residues to the hydroxyl group of serine or threonine residues.</text>
</comment>
<keyword evidence="13 18" id="KW-0472">Membrane</keyword>
<dbReference type="AlphaFoldDB" id="A0A0N1IU94"/>
<dbReference type="FunFam" id="1.25.40.10:FF:000528">
    <property type="entry name" value="Transmembrane and TPR repeat-containing protein 3"/>
    <property type="match status" value="1"/>
</dbReference>
<reference evidence="20 21" key="1">
    <citation type="submission" date="2015-07" db="EMBL/GenBank/DDBJ databases">
        <title>The genome of Melipona quadrifasciata.</title>
        <authorList>
            <person name="Pan H."/>
            <person name="Kapheim K."/>
        </authorList>
    </citation>
    <scope>NUCLEOTIDE SEQUENCE [LARGE SCALE GENOMIC DNA]</scope>
    <source>
        <strain evidence="20">0111107301</strain>
        <tissue evidence="20">Whole body</tissue>
    </source>
</reference>
<comment type="catalytic activity">
    <reaction evidence="14">
        <text>a di-trans,poly-cis-dolichyl beta-D-mannosyl phosphate + L-threonyl-[protein] = 3-O-(alpha-D-mannosyl)-L-threonyl-[protein] + a di-trans,poly-cis-dolichyl phosphate + H(+)</text>
        <dbReference type="Rhea" id="RHEA:53396"/>
        <dbReference type="Rhea" id="RHEA-COMP:11060"/>
        <dbReference type="Rhea" id="RHEA-COMP:13547"/>
        <dbReference type="Rhea" id="RHEA-COMP:19498"/>
        <dbReference type="Rhea" id="RHEA-COMP:19501"/>
        <dbReference type="ChEBI" id="CHEBI:15378"/>
        <dbReference type="ChEBI" id="CHEBI:30013"/>
        <dbReference type="ChEBI" id="CHEBI:57683"/>
        <dbReference type="ChEBI" id="CHEBI:58211"/>
        <dbReference type="ChEBI" id="CHEBI:137323"/>
        <dbReference type="EC" id="2.4.1.109"/>
    </reaction>
</comment>
<feature type="repeat" description="TPR" evidence="16">
    <location>
        <begin position="583"/>
        <end position="616"/>
    </location>
</feature>
<feature type="transmembrane region" description="Helical" evidence="18">
    <location>
        <begin position="333"/>
        <end position="353"/>
    </location>
</feature>
<accession>A0A0N1IU94</accession>
<evidence type="ECO:0000256" key="4">
    <source>
        <dbReference type="ARBA" id="ARBA00004922"/>
    </source>
</evidence>
<feature type="transmembrane region" description="Helical" evidence="18">
    <location>
        <begin position="122"/>
        <end position="143"/>
    </location>
</feature>
<evidence type="ECO:0000256" key="6">
    <source>
        <dbReference type="ARBA" id="ARBA00012839"/>
    </source>
</evidence>
<feature type="transmembrane region" description="Helical" evidence="18">
    <location>
        <begin position="95"/>
        <end position="116"/>
    </location>
</feature>
<evidence type="ECO:0000256" key="17">
    <source>
        <dbReference type="SAM" id="MobiDB-lite"/>
    </source>
</evidence>
<keyword evidence="21" id="KW-1185">Reference proteome</keyword>
<dbReference type="Pfam" id="PF13432">
    <property type="entry name" value="TPR_16"/>
    <property type="match status" value="1"/>
</dbReference>
<dbReference type="Pfam" id="PF13414">
    <property type="entry name" value="TPR_11"/>
    <property type="match status" value="1"/>
</dbReference>
<dbReference type="STRING" id="166423.A0A0N1IU94"/>
<keyword evidence="7" id="KW-0808">Transferase</keyword>
<feature type="compositionally biased region" description="Basic residues" evidence="17">
    <location>
        <begin position="871"/>
        <end position="880"/>
    </location>
</feature>
<name>A0A0N1IU94_9HYME</name>
<evidence type="ECO:0000256" key="13">
    <source>
        <dbReference type="ARBA" id="ARBA00023136"/>
    </source>
</evidence>
<feature type="compositionally biased region" description="Polar residues" evidence="17">
    <location>
        <begin position="881"/>
        <end position="897"/>
    </location>
</feature>
<evidence type="ECO:0000256" key="11">
    <source>
        <dbReference type="ARBA" id="ARBA00022824"/>
    </source>
</evidence>
<evidence type="ECO:0000256" key="10">
    <source>
        <dbReference type="ARBA" id="ARBA00022803"/>
    </source>
</evidence>
<comment type="similarity">
    <text evidence="5">Belongs to the TMTC family.</text>
</comment>
<dbReference type="GO" id="GO:0016020">
    <property type="term" value="C:membrane"/>
    <property type="evidence" value="ECO:0007669"/>
    <property type="project" value="UniProtKB-SubCell"/>
</dbReference>
<keyword evidence="10 16" id="KW-0802">TPR repeat</keyword>
<feature type="compositionally biased region" description="Basic and acidic residues" evidence="17">
    <location>
        <begin position="950"/>
        <end position="967"/>
    </location>
</feature>
<dbReference type="InterPro" id="IPR011990">
    <property type="entry name" value="TPR-like_helical_dom_sf"/>
</dbReference>
<dbReference type="PROSITE" id="PS50005">
    <property type="entry name" value="TPR"/>
    <property type="match status" value="4"/>
</dbReference>
<gene>
    <name evidence="20" type="ORF">WN51_00160</name>
</gene>
<evidence type="ECO:0000313" key="21">
    <source>
        <dbReference type="Proteomes" id="UP000053105"/>
    </source>
</evidence>
<evidence type="ECO:0000256" key="1">
    <source>
        <dbReference type="ARBA" id="ARBA00003582"/>
    </source>
</evidence>
<evidence type="ECO:0000256" key="2">
    <source>
        <dbReference type="ARBA" id="ARBA00004141"/>
    </source>
</evidence>
<feature type="compositionally biased region" description="Polar residues" evidence="17">
    <location>
        <begin position="920"/>
        <end position="932"/>
    </location>
</feature>
<evidence type="ECO:0000256" key="7">
    <source>
        <dbReference type="ARBA" id="ARBA00022679"/>
    </source>
</evidence>
<dbReference type="FunFam" id="1.25.40.10:FF:000239">
    <property type="entry name" value="Transmembrane and TPR repeat-containing protein 3"/>
    <property type="match status" value="1"/>
</dbReference>
<keyword evidence="8 18" id="KW-0812">Transmembrane</keyword>
<dbReference type="OrthoDB" id="66906at2759"/>
<evidence type="ECO:0000256" key="16">
    <source>
        <dbReference type="PROSITE-ProRule" id="PRU00339"/>
    </source>
</evidence>
<feature type="repeat" description="TPR" evidence="16">
    <location>
        <begin position="549"/>
        <end position="582"/>
    </location>
</feature>
<protein>
    <recommendedName>
        <fullName evidence="6">dolichyl-phosphate-mannose--protein mannosyltransferase</fullName>
        <ecNumber evidence="6">2.4.1.109</ecNumber>
    </recommendedName>
</protein>
<dbReference type="SMART" id="SM00028">
    <property type="entry name" value="TPR"/>
    <property type="match status" value="8"/>
</dbReference>
<feature type="compositionally biased region" description="Polar residues" evidence="17">
    <location>
        <begin position="853"/>
        <end position="870"/>
    </location>
</feature>
<dbReference type="Gene3D" id="1.25.40.10">
    <property type="entry name" value="Tetratricopeptide repeat domain"/>
    <property type="match status" value="4"/>
</dbReference>
<evidence type="ECO:0000256" key="8">
    <source>
        <dbReference type="ARBA" id="ARBA00022692"/>
    </source>
</evidence>
<dbReference type="InterPro" id="IPR013618">
    <property type="entry name" value="TMTC_DUF1736"/>
</dbReference>
<evidence type="ECO:0000259" key="19">
    <source>
        <dbReference type="Pfam" id="PF08409"/>
    </source>
</evidence>
<feature type="repeat" description="TPR" evidence="16">
    <location>
        <begin position="466"/>
        <end position="499"/>
    </location>
</feature>
<dbReference type="SUPFAM" id="SSF48439">
    <property type="entry name" value="Protein prenylyltransferase"/>
    <property type="match status" value="1"/>
</dbReference>
<evidence type="ECO:0000256" key="15">
    <source>
        <dbReference type="ARBA" id="ARBA00045102"/>
    </source>
</evidence>
<feature type="transmembrane region" description="Helical" evidence="18">
    <location>
        <begin position="225"/>
        <end position="242"/>
    </location>
</feature>
<comment type="subcellular location">
    <subcellularLocation>
        <location evidence="3">Endoplasmic reticulum</location>
    </subcellularLocation>
    <subcellularLocation>
        <location evidence="2">Membrane</location>
        <topology evidence="2">Multi-pass membrane protein</topology>
    </subcellularLocation>
</comment>
<dbReference type="Pfam" id="PF08409">
    <property type="entry name" value="TMTC_DUF1736"/>
    <property type="match status" value="1"/>
</dbReference>
<feature type="region of interest" description="Disordered" evidence="17">
    <location>
        <begin position="832"/>
        <end position="990"/>
    </location>
</feature>
<feature type="compositionally biased region" description="Basic and acidic residues" evidence="17">
    <location>
        <begin position="905"/>
        <end position="919"/>
    </location>
</feature>
<dbReference type="Proteomes" id="UP000053105">
    <property type="component" value="Unassembled WGS sequence"/>
</dbReference>
<dbReference type="Pfam" id="PF13181">
    <property type="entry name" value="TPR_8"/>
    <property type="match status" value="1"/>
</dbReference>
<dbReference type="PANTHER" id="PTHR44395:SF1">
    <property type="entry name" value="PROTEIN O-MANNOSYL-TRANSFERASE TMTC3"/>
    <property type="match status" value="1"/>
</dbReference>
<dbReference type="GO" id="GO:0004169">
    <property type="term" value="F:dolichyl-phosphate-mannose-protein mannosyltransferase activity"/>
    <property type="evidence" value="ECO:0007669"/>
    <property type="project" value="UniProtKB-EC"/>
</dbReference>
<keyword evidence="12 18" id="KW-1133">Transmembrane helix</keyword>
<feature type="transmembrane region" description="Helical" evidence="18">
    <location>
        <begin position="6"/>
        <end position="31"/>
    </location>
</feature>
<dbReference type="SUPFAM" id="SSF48452">
    <property type="entry name" value="TPR-like"/>
    <property type="match status" value="2"/>
</dbReference>
<evidence type="ECO:0000256" key="9">
    <source>
        <dbReference type="ARBA" id="ARBA00022737"/>
    </source>
</evidence>
<feature type="transmembrane region" description="Helical" evidence="18">
    <location>
        <begin position="365"/>
        <end position="384"/>
    </location>
</feature>
<dbReference type="PROSITE" id="PS50293">
    <property type="entry name" value="TPR_REGION"/>
    <property type="match status" value="1"/>
</dbReference>
<evidence type="ECO:0000313" key="20">
    <source>
        <dbReference type="EMBL" id="KOX81252.1"/>
    </source>
</evidence>
<dbReference type="GO" id="GO:0005783">
    <property type="term" value="C:endoplasmic reticulum"/>
    <property type="evidence" value="ECO:0007669"/>
    <property type="project" value="UniProtKB-SubCell"/>
</dbReference>
<keyword evidence="9" id="KW-0677">Repeat</keyword>
<feature type="compositionally biased region" description="Low complexity" evidence="17">
    <location>
        <begin position="832"/>
        <end position="851"/>
    </location>
</feature>
<keyword evidence="11" id="KW-0256">Endoplasmic reticulum</keyword>
<evidence type="ECO:0000256" key="14">
    <source>
        <dbReference type="ARBA" id="ARBA00045085"/>
    </source>
</evidence>